<keyword evidence="4 7" id="KW-0805">Transcription regulation</keyword>
<dbReference type="HAMAP" id="MF_01008">
    <property type="entry name" value="MraZ"/>
    <property type="match status" value="1"/>
</dbReference>
<keyword evidence="3" id="KW-0677">Repeat</keyword>
<dbReference type="Gene3D" id="3.40.1550.20">
    <property type="entry name" value="Transcriptional regulator MraZ domain"/>
    <property type="match status" value="1"/>
</dbReference>
<sequence>MLFRGRSHRSLDPKGRLMLTPEIRDILLSRSQEGRLVLTTYDRCVVGYPLPDWEEFEQKFQKLKTPSLKVRNFRRLVIGGAEEMALDKQGRIRISADHMAYAGLDKDVVIIGQGSKFEIWDKARFEALMSEDSFDDVADELADSGIDFPI</sequence>
<evidence type="ECO:0000256" key="6">
    <source>
        <dbReference type="ARBA" id="ARBA00023163"/>
    </source>
</evidence>
<dbReference type="GO" id="GO:0003700">
    <property type="term" value="F:DNA-binding transcription factor activity"/>
    <property type="evidence" value="ECO:0007669"/>
    <property type="project" value="UniProtKB-UniRule"/>
</dbReference>
<evidence type="ECO:0000313" key="9">
    <source>
        <dbReference type="EMBL" id="GFM32910.1"/>
    </source>
</evidence>
<dbReference type="GO" id="GO:0005737">
    <property type="term" value="C:cytoplasm"/>
    <property type="evidence" value="ECO:0007669"/>
    <property type="project" value="UniProtKB-UniRule"/>
</dbReference>
<dbReference type="Pfam" id="PF02381">
    <property type="entry name" value="MraZ"/>
    <property type="match status" value="2"/>
</dbReference>
<dbReference type="InterPro" id="IPR003444">
    <property type="entry name" value="MraZ"/>
</dbReference>
<evidence type="ECO:0000313" key="10">
    <source>
        <dbReference type="Proteomes" id="UP000503840"/>
    </source>
</evidence>
<dbReference type="CDD" id="cd16320">
    <property type="entry name" value="MraZ_N"/>
    <property type="match status" value="1"/>
</dbReference>
<dbReference type="PANTHER" id="PTHR34701">
    <property type="entry name" value="TRANSCRIPTIONAL REGULATOR MRAZ"/>
    <property type="match status" value="1"/>
</dbReference>
<dbReference type="EMBL" id="BLVO01000012">
    <property type="protein sequence ID" value="GFM32910.1"/>
    <property type="molecule type" value="Genomic_DNA"/>
</dbReference>
<keyword evidence="5 7" id="KW-0238">DNA-binding</keyword>
<evidence type="ECO:0000256" key="1">
    <source>
        <dbReference type="ARBA" id="ARBA00013860"/>
    </source>
</evidence>
<feature type="domain" description="SpoVT-AbrB" evidence="8">
    <location>
        <begin position="6"/>
        <end position="52"/>
    </location>
</feature>
<reference evidence="9 10" key="1">
    <citation type="submission" date="2020-05" db="EMBL/GenBank/DDBJ databases">
        <title>Draft genome sequence of Desulfovibrio sp. strain HN2T.</title>
        <authorList>
            <person name="Ueno A."/>
            <person name="Tamazawa S."/>
            <person name="Tamamura S."/>
            <person name="Murakami T."/>
            <person name="Kiyama T."/>
            <person name="Inomata H."/>
            <person name="Amano Y."/>
            <person name="Miyakawa K."/>
            <person name="Tamaki H."/>
            <person name="Naganuma T."/>
            <person name="Kaneko K."/>
        </authorList>
    </citation>
    <scope>NUCLEOTIDE SEQUENCE [LARGE SCALE GENOMIC DNA]</scope>
    <source>
        <strain evidence="9 10">HN2</strain>
    </source>
</reference>
<dbReference type="RefSeq" id="WP_174404568.1">
    <property type="nucleotide sequence ID" value="NZ_BLVO01000012.1"/>
</dbReference>
<dbReference type="GO" id="GO:2000143">
    <property type="term" value="P:negative regulation of DNA-templated transcription initiation"/>
    <property type="evidence" value="ECO:0007669"/>
    <property type="project" value="TreeGrafter"/>
</dbReference>
<dbReference type="GO" id="GO:0000976">
    <property type="term" value="F:transcription cis-regulatory region binding"/>
    <property type="evidence" value="ECO:0007669"/>
    <property type="project" value="TreeGrafter"/>
</dbReference>
<proteinExistence type="inferred from homology"/>
<evidence type="ECO:0000256" key="5">
    <source>
        <dbReference type="ARBA" id="ARBA00023125"/>
    </source>
</evidence>
<comment type="caution">
    <text evidence="9">The sequence shown here is derived from an EMBL/GenBank/DDBJ whole genome shotgun (WGS) entry which is preliminary data.</text>
</comment>
<organism evidence="9 10">
    <name type="scientific">Desulfovibrio subterraneus</name>
    <dbReference type="NCBI Taxonomy" id="2718620"/>
    <lineage>
        <taxon>Bacteria</taxon>
        <taxon>Pseudomonadati</taxon>
        <taxon>Thermodesulfobacteriota</taxon>
        <taxon>Desulfovibrionia</taxon>
        <taxon>Desulfovibrionales</taxon>
        <taxon>Desulfovibrionaceae</taxon>
        <taxon>Desulfovibrio</taxon>
    </lineage>
</organism>
<dbReference type="PANTHER" id="PTHR34701:SF1">
    <property type="entry name" value="TRANSCRIPTIONAL REGULATOR MRAZ"/>
    <property type="match status" value="1"/>
</dbReference>
<feature type="domain" description="SpoVT-AbrB" evidence="8">
    <location>
        <begin position="81"/>
        <end position="124"/>
    </location>
</feature>
<dbReference type="InterPro" id="IPR007159">
    <property type="entry name" value="SpoVT-AbrB_dom"/>
</dbReference>
<evidence type="ECO:0000259" key="8">
    <source>
        <dbReference type="PROSITE" id="PS51740"/>
    </source>
</evidence>
<accession>A0A7J0BGS4</accession>
<evidence type="ECO:0000256" key="7">
    <source>
        <dbReference type="HAMAP-Rule" id="MF_01008"/>
    </source>
</evidence>
<dbReference type="AlphaFoldDB" id="A0A7J0BGS4"/>
<comment type="subcellular location">
    <subcellularLocation>
        <location evidence="7">Cytoplasm</location>
        <location evidence="7">Nucleoid</location>
    </subcellularLocation>
</comment>
<comment type="similarity">
    <text evidence="7">Belongs to the MraZ family.</text>
</comment>
<gene>
    <name evidence="7 9" type="primary">mraZ</name>
    <name evidence="9" type="ORF">DSM101010T_12750</name>
</gene>
<keyword evidence="6 7" id="KW-0804">Transcription</keyword>
<protein>
    <recommendedName>
        <fullName evidence="1 7">Transcriptional regulator MraZ</fullName>
    </recommendedName>
</protein>
<evidence type="ECO:0000256" key="3">
    <source>
        <dbReference type="ARBA" id="ARBA00022737"/>
    </source>
</evidence>
<dbReference type="InterPro" id="IPR035642">
    <property type="entry name" value="MraZ_N"/>
</dbReference>
<dbReference type="Proteomes" id="UP000503840">
    <property type="component" value="Unassembled WGS sequence"/>
</dbReference>
<dbReference type="PROSITE" id="PS51740">
    <property type="entry name" value="SPOVT_ABRB"/>
    <property type="match status" value="2"/>
</dbReference>
<dbReference type="InterPro" id="IPR038619">
    <property type="entry name" value="MraZ_sf"/>
</dbReference>
<dbReference type="SUPFAM" id="SSF89447">
    <property type="entry name" value="AbrB/MazE/MraZ-like"/>
    <property type="match status" value="1"/>
</dbReference>
<comment type="subunit">
    <text evidence="7">Forms oligomers.</text>
</comment>
<dbReference type="InterPro" id="IPR035644">
    <property type="entry name" value="MraZ_C"/>
</dbReference>
<evidence type="ECO:0000256" key="4">
    <source>
        <dbReference type="ARBA" id="ARBA00023015"/>
    </source>
</evidence>
<dbReference type="InterPro" id="IPR037914">
    <property type="entry name" value="SpoVT-AbrB_sf"/>
</dbReference>
<dbReference type="InterPro" id="IPR020603">
    <property type="entry name" value="MraZ_dom"/>
</dbReference>
<keyword evidence="2 7" id="KW-0963">Cytoplasm</keyword>
<dbReference type="CDD" id="cd16321">
    <property type="entry name" value="MraZ_C"/>
    <property type="match status" value="1"/>
</dbReference>
<dbReference type="GO" id="GO:0009295">
    <property type="term" value="C:nucleoid"/>
    <property type="evidence" value="ECO:0007669"/>
    <property type="project" value="UniProtKB-SubCell"/>
</dbReference>
<name>A0A7J0BGS4_9BACT</name>
<dbReference type="NCBIfam" id="TIGR00242">
    <property type="entry name" value="division/cell wall cluster transcriptional repressor MraZ"/>
    <property type="match status" value="1"/>
</dbReference>
<keyword evidence="10" id="KW-1185">Reference proteome</keyword>
<evidence type="ECO:0000256" key="2">
    <source>
        <dbReference type="ARBA" id="ARBA00022490"/>
    </source>
</evidence>